<reference evidence="4 5" key="1">
    <citation type="submission" date="2017-01" db="EMBL/GenBank/DDBJ databases">
        <title>Genome Sequencing of a Marine Spirillum, Oceanospirillum multiglobuliferum ATCC 33336, from Japan.</title>
        <authorList>
            <person name="Carney J.G."/>
            <person name="Trachtenberg A.M."/>
            <person name="Rheaume B.A."/>
            <person name="Linnane J.D."/>
            <person name="Pitts N.L."/>
            <person name="Mykles D.L."/>
            <person name="Maclea K.S."/>
        </authorList>
    </citation>
    <scope>NUCLEOTIDE SEQUENCE [LARGE SCALE GENOMIC DNA]</scope>
    <source>
        <strain evidence="4 5">ATCC 33336</strain>
    </source>
</reference>
<dbReference type="Gene3D" id="1.10.1660.10">
    <property type="match status" value="1"/>
</dbReference>
<organism evidence="4 5">
    <name type="scientific">Oceanospirillum multiglobuliferum</name>
    <dbReference type="NCBI Taxonomy" id="64969"/>
    <lineage>
        <taxon>Bacteria</taxon>
        <taxon>Pseudomonadati</taxon>
        <taxon>Pseudomonadota</taxon>
        <taxon>Gammaproteobacteria</taxon>
        <taxon>Oceanospirillales</taxon>
        <taxon>Oceanospirillaceae</taxon>
        <taxon>Oceanospirillum</taxon>
    </lineage>
</organism>
<accession>A0A1T4PRT0</accession>
<keyword evidence="2" id="KW-0175">Coiled coil</keyword>
<feature type="coiled-coil region" evidence="2">
    <location>
        <begin position="82"/>
        <end position="133"/>
    </location>
</feature>
<evidence type="ECO:0000259" key="3">
    <source>
        <dbReference type="PROSITE" id="PS50937"/>
    </source>
</evidence>
<dbReference type="PROSITE" id="PS50937">
    <property type="entry name" value="HTH_MERR_2"/>
    <property type="match status" value="1"/>
</dbReference>
<sequence length="135" mass="15802">MLTKKSYSISELSKEFEVTTRTIRFYEQQGLINPTRNGQTRIYAEKDRVRLMLTLRGKRLGFSLAETKELFDLYDSTLEGDEKQLKLMMGILEQRHAELEQQLQDIVRVKAELEAVKDRCQKALNEVVIHKKKPS</sequence>
<dbReference type="InterPro" id="IPR009061">
    <property type="entry name" value="DNA-bd_dom_put_sf"/>
</dbReference>
<dbReference type="Proteomes" id="UP000191418">
    <property type="component" value="Unassembled WGS sequence"/>
</dbReference>
<keyword evidence="1" id="KW-0238">DNA-binding</keyword>
<feature type="domain" description="HTH merR-type" evidence="3">
    <location>
        <begin position="6"/>
        <end position="73"/>
    </location>
</feature>
<dbReference type="EMBL" id="MTSM01000010">
    <property type="protein sequence ID" value="OPX55366.1"/>
    <property type="molecule type" value="Genomic_DNA"/>
</dbReference>
<dbReference type="InterPro" id="IPR000551">
    <property type="entry name" value="MerR-type_HTH_dom"/>
</dbReference>
<dbReference type="GO" id="GO:0003677">
    <property type="term" value="F:DNA binding"/>
    <property type="evidence" value="ECO:0007669"/>
    <property type="project" value="UniProtKB-KW"/>
</dbReference>
<dbReference type="Pfam" id="PF13411">
    <property type="entry name" value="MerR_1"/>
    <property type="match status" value="1"/>
</dbReference>
<dbReference type="RefSeq" id="WP_078745176.1">
    <property type="nucleotide sequence ID" value="NZ_FUXG01000009.1"/>
</dbReference>
<dbReference type="SMART" id="SM00422">
    <property type="entry name" value="HTH_MERR"/>
    <property type="match status" value="1"/>
</dbReference>
<proteinExistence type="predicted"/>
<dbReference type="CDD" id="cd04776">
    <property type="entry name" value="HTH_GnyR"/>
    <property type="match status" value="1"/>
</dbReference>
<protein>
    <submittedName>
        <fullName evidence="4">MerR family transcriptional regulator</fullName>
    </submittedName>
</protein>
<dbReference type="AlphaFoldDB" id="A0A1T4PRT0"/>
<name>A0A1T4PRT0_9GAMM</name>
<gene>
    <name evidence="4" type="ORF">BTE48_09375</name>
</gene>
<dbReference type="SUPFAM" id="SSF46955">
    <property type="entry name" value="Putative DNA-binding domain"/>
    <property type="match status" value="1"/>
</dbReference>
<comment type="caution">
    <text evidence="4">The sequence shown here is derived from an EMBL/GenBank/DDBJ whole genome shotgun (WGS) entry which is preliminary data.</text>
</comment>
<keyword evidence="5" id="KW-1185">Reference proteome</keyword>
<evidence type="ECO:0000256" key="2">
    <source>
        <dbReference type="SAM" id="Coils"/>
    </source>
</evidence>
<evidence type="ECO:0000256" key="1">
    <source>
        <dbReference type="ARBA" id="ARBA00023125"/>
    </source>
</evidence>
<dbReference type="PANTHER" id="PTHR30204:SF58">
    <property type="entry name" value="HTH-TYPE TRANSCRIPTIONAL REGULATOR YFMP"/>
    <property type="match status" value="1"/>
</dbReference>
<dbReference type="STRING" id="64969.SAMN02745127_01576"/>
<dbReference type="InterPro" id="IPR047057">
    <property type="entry name" value="MerR_fam"/>
</dbReference>
<dbReference type="OrthoDB" id="9803659at2"/>
<evidence type="ECO:0000313" key="4">
    <source>
        <dbReference type="EMBL" id="OPX55366.1"/>
    </source>
</evidence>
<evidence type="ECO:0000313" key="5">
    <source>
        <dbReference type="Proteomes" id="UP000191418"/>
    </source>
</evidence>
<dbReference type="PANTHER" id="PTHR30204">
    <property type="entry name" value="REDOX-CYCLING DRUG-SENSING TRANSCRIPTIONAL ACTIVATOR SOXR"/>
    <property type="match status" value="1"/>
</dbReference>
<dbReference type="GO" id="GO:0003700">
    <property type="term" value="F:DNA-binding transcription factor activity"/>
    <property type="evidence" value="ECO:0007669"/>
    <property type="project" value="InterPro"/>
</dbReference>